<evidence type="ECO:0000313" key="3">
    <source>
        <dbReference type="Proteomes" id="UP001419910"/>
    </source>
</evidence>
<protein>
    <submittedName>
        <fullName evidence="2">Uncharacterized protein</fullName>
    </submittedName>
</protein>
<organism evidence="2 3">
    <name type="scientific">Sphingomonas oligophenolica</name>
    <dbReference type="NCBI Taxonomy" id="301154"/>
    <lineage>
        <taxon>Bacteria</taxon>
        <taxon>Pseudomonadati</taxon>
        <taxon>Pseudomonadota</taxon>
        <taxon>Alphaproteobacteria</taxon>
        <taxon>Sphingomonadales</taxon>
        <taxon>Sphingomonadaceae</taxon>
        <taxon>Sphingomonas</taxon>
    </lineage>
</organism>
<dbReference type="EMBL" id="JBDIME010000051">
    <property type="protein sequence ID" value="MEN2793500.1"/>
    <property type="molecule type" value="Genomic_DNA"/>
</dbReference>
<accession>A0ABU9YCF3</accession>
<evidence type="ECO:0000313" key="2">
    <source>
        <dbReference type="EMBL" id="MEN2793500.1"/>
    </source>
</evidence>
<comment type="caution">
    <text evidence="2">The sequence shown here is derived from an EMBL/GenBank/DDBJ whole genome shotgun (WGS) entry which is preliminary data.</text>
</comment>
<proteinExistence type="predicted"/>
<sequence length="134" mass="14091">MRVLTPLIAVALTSSAVAADSAMQRQTDEQKLAAALSGLVPDKPTDCVDQYRTSQAQIQAYGGTILYKVSKSLIYRNDTGGGCENIARGDIFVTHSNAGRLCKGDIGRTISPGMHGPTGSCALGSFVAYRKAPK</sequence>
<name>A0ABU9YCF3_9SPHN</name>
<keyword evidence="3" id="KW-1185">Reference proteome</keyword>
<reference evidence="2 3" key="1">
    <citation type="submission" date="2024-05" db="EMBL/GenBank/DDBJ databases">
        <authorList>
            <person name="Liu Q."/>
            <person name="Xin Y.-H."/>
        </authorList>
    </citation>
    <scope>NUCLEOTIDE SEQUENCE [LARGE SCALE GENOMIC DNA]</scope>
    <source>
        <strain evidence="2 3">CGMCC 1.10181</strain>
    </source>
</reference>
<keyword evidence="1" id="KW-0732">Signal</keyword>
<dbReference type="RefSeq" id="WP_343891516.1">
    <property type="nucleotide sequence ID" value="NZ_BAAAEH010000045.1"/>
</dbReference>
<gene>
    <name evidence="2" type="ORF">ABC974_28035</name>
</gene>
<dbReference type="Proteomes" id="UP001419910">
    <property type="component" value="Unassembled WGS sequence"/>
</dbReference>
<feature type="chain" id="PRO_5046789268" evidence="1">
    <location>
        <begin position="19"/>
        <end position="134"/>
    </location>
</feature>
<feature type="signal peptide" evidence="1">
    <location>
        <begin position="1"/>
        <end position="18"/>
    </location>
</feature>
<evidence type="ECO:0000256" key="1">
    <source>
        <dbReference type="SAM" id="SignalP"/>
    </source>
</evidence>